<dbReference type="Proteomes" id="UP000499080">
    <property type="component" value="Unassembled WGS sequence"/>
</dbReference>
<comment type="caution">
    <text evidence="1">The sequence shown here is derived from an EMBL/GenBank/DDBJ whole genome shotgun (WGS) entry which is preliminary data.</text>
</comment>
<reference evidence="1 2" key="1">
    <citation type="journal article" date="2019" name="Sci. Rep.">
        <title>Orb-weaving spider Araneus ventricosus genome elucidates the spidroin gene catalogue.</title>
        <authorList>
            <person name="Kono N."/>
            <person name="Nakamura H."/>
            <person name="Ohtoshi R."/>
            <person name="Moran D.A.P."/>
            <person name="Shinohara A."/>
            <person name="Yoshida Y."/>
            <person name="Fujiwara M."/>
            <person name="Mori M."/>
            <person name="Tomita M."/>
            <person name="Arakawa K."/>
        </authorList>
    </citation>
    <scope>NUCLEOTIDE SEQUENCE [LARGE SCALE GENOMIC DNA]</scope>
</reference>
<dbReference type="AlphaFoldDB" id="A0A4Y2I2E4"/>
<dbReference type="OrthoDB" id="29853at2759"/>
<evidence type="ECO:0000313" key="2">
    <source>
        <dbReference type="Proteomes" id="UP000499080"/>
    </source>
</evidence>
<accession>A0A4Y2I2E4</accession>
<name>A0A4Y2I2E4_ARAVE</name>
<keyword evidence="2" id="KW-1185">Reference proteome</keyword>
<evidence type="ECO:0000313" key="1">
    <source>
        <dbReference type="EMBL" id="GBM71768.1"/>
    </source>
</evidence>
<organism evidence="1 2">
    <name type="scientific">Araneus ventricosus</name>
    <name type="common">Orbweaver spider</name>
    <name type="synonym">Epeira ventricosa</name>
    <dbReference type="NCBI Taxonomy" id="182803"/>
    <lineage>
        <taxon>Eukaryota</taxon>
        <taxon>Metazoa</taxon>
        <taxon>Ecdysozoa</taxon>
        <taxon>Arthropoda</taxon>
        <taxon>Chelicerata</taxon>
        <taxon>Arachnida</taxon>
        <taxon>Araneae</taxon>
        <taxon>Araneomorphae</taxon>
        <taxon>Entelegynae</taxon>
        <taxon>Araneoidea</taxon>
        <taxon>Araneidae</taxon>
        <taxon>Araneus</taxon>
    </lineage>
</organism>
<gene>
    <name evidence="1" type="ORF">AVEN_190632_1</name>
</gene>
<protein>
    <submittedName>
        <fullName evidence="1">Uncharacterized protein</fullName>
    </submittedName>
</protein>
<dbReference type="EMBL" id="BGPR01002333">
    <property type="protein sequence ID" value="GBM71768.1"/>
    <property type="molecule type" value="Genomic_DNA"/>
</dbReference>
<sequence>MYAQARLNEIASQFVLLSYIMLPEISSAVTSADVRSRHNGRGWSGVVNDHPGWESPINVASSQKIPVLKELEEKRRLGFKDLRKYSFAGQVYS</sequence>
<proteinExistence type="predicted"/>